<feature type="region of interest" description="Disordered" evidence="1">
    <location>
        <begin position="15"/>
        <end position="132"/>
    </location>
</feature>
<reference evidence="2 3" key="1">
    <citation type="submission" date="2024-09" db="EMBL/GenBank/DDBJ databases">
        <authorList>
            <person name="Sun Q."/>
            <person name="Mori K."/>
        </authorList>
    </citation>
    <scope>NUCLEOTIDE SEQUENCE [LARGE SCALE GENOMIC DNA]</scope>
    <source>
        <strain evidence="2 3">CCM 7609</strain>
    </source>
</reference>
<feature type="compositionally biased region" description="Basic residues" evidence="1">
    <location>
        <begin position="123"/>
        <end position="132"/>
    </location>
</feature>
<gene>
    <name evidence="2" type="ORF">ACFFX0_24750</name>
</gene>
<dbReference type="EMBL" id="JBHMFI010000002">
    <property type="protein sequence ID" value="MFB9074229.1"/>
    <property type="molecule type" value="Genomic_DNA"/>
</dbReference>
<evidence type="ECO:0000256" key="1">
    <source>
        <dbReference type="SAM" id="MobiDB-lite"/>
    </source>
</evidence>
<feature type="compositionally biased region" description="Polar residues" evidence="1">
    <location>
        <begin position="25"/>
        <end position="34"/>
    </location>
</feature>
<accession>A0ABV5G5P9</accession>
<proteinExistence type="predicted"/>
<name>A0ABV5G5P9_9MICC</name>
<evidence type="ECO:0000313" key="2">
    <source>
        <dbReference type="EMBL" id="MFB9074229.1"/>
    </source>
</evidence>
<protein>
    <submittedName>
        <fullName evidence="2">Uncharacterized protein</fullName>
    </submittedName>
</protein>
<organism evidence="2 3">
    <name type="scientific">Citricoccus parietis</name>
    <dbReference type="NCBI Taxonomy" id="592307"/>
    <lineage>
        <taxon>Bacteria</taxon>
        <taxon>Bacillati</taxon>
        <taxon>Actinomycetota</taxon>
        <taxon>Actinomycetes</taxon>
        <taxon>Micrococcales</taxon>
        <taxon>Micrococcaceae</taxon>
        <taxon>Citricoccus</taxon>
    </lineage>
</organism>
<comment type="caution">
    <text evidence="2">The sequence shown here is derived from an EMBL/GenBank/DDBJ whole genome shotgun (WGS) entry which is preliminary data.</text>
</comment>
<sequence length="132" mass="13510">MPRELLMSCAAIRNGGSRHRGLQRAPTTQSSSPGALSPVAYAARASGTAVRSSRPARIPGVRAGTTRGWRSSARGCARPSGANTNGTPSAHGGRPASCGPSSAPRGAPQLRRARVCAAAAGRSRPHGRRRHA</sequence>
<dbReference type="Proteomes" id="UP001589575">
    <property type="component" value="Unassembled WGS sequence"/>
</dbReference>
<evidence type="ECO:0000313" key="3">
    <source>
        <dbReference type="Proteomes" id="UP001589575"/>
    </source>
</evidence>
<keyword evidence="3" id="KW-1185">Reference proteome</keyword>